<keyword evidence="10" id="KW-0539">Nucleus</keyword>
<dbReference type="Gene3D" id="3.30.565.10">
    <property type="entry name" value="Histidine kinase-like ATPase, C-terminal domain"/>
    <property type="match status" value="1"/>
</dbReference>
<proteinExistence type="inferred from homology"/>
<feature type="coiled-coil region" evidence="11">
    <location>
        <begin position="997"/>
        <end position="1031"/>
    </location>
</feature>
<dbReference type="InterPro" id="IPR045261">
    <property type="entry name" value="MORC_ATPase"/>
</dbReference>
<evidence type="ECO:0000256" key="8">
    <source>
        <dbReference type="ARBA" id="ARBA00023158"/>
    </source>
</evidence>
<evidence type="ECO:0000256" key="2">
    <source>
        <dbReference type="ARBA" id="ARBA00007845"/>
    </source>
</evidence>
<dbReference type="OrthoDB" id="757982at2759"/>
<evidence type="ECO:0000256" key="5">
    <source>
        <dbReference type="ARBA" id="ARBA00022759"/>
    </source>
</evidence>
<evidence type="ECO:0000256" key="9">
    <source>
        <dbReference type="ARBA" id="ARBA00023204"/>
    </source>
</evidence>
<evidence type="ECO:0000256" key="3">
    <source>
        <dbReference type="ARBA" id="ARBA00011738"/>
    </source>
</evidence>
<evidence type="ECO:0000256" key="1">
    <source>
        <dbReference type="ARBA" id="ARBA00004123"/>
    </source>
</evidence>
<evidence type="ECO:0000313" key="14">
    <source>
        <dbReference type="Proteomes" id="UP000823388"/>
    </source>
</evidence>
<evidence type="ECO:0000256" key="7">
    <source>
        <dbReference type="ARBA" id="ARBA00023054"/>
    </source>
</evidence>
<keyword evidence="6" id="KW-0227">DNA damage</keyword>
<keyword evidence="5" id="KW-0255">Endonuclease</keyword>
<evidence type="ECO:0000259" key="12">
    <source>
        <dbReference type="Pfam" id="PF17942"/>
    </source>
</evidence>
<evidence type="ECO:0000256" key="10">
    <source>
        <dbReference type="ARBA" id="ARBA00023242"/>
    </source>
</evidence>
<dbReference type="GO" id="GO:0031349">
    <property type="term" value="P:positive regulation of defense response"/>
    <property type="evidence" value="ECO:0007669"/>
    <property type="project" value="UniProtKB-ARBA"/>
</dbReference>
<keyword evidence="9" id="KW-0234">DNA repair</keyword>
<keyword evidence="14" id="KW-1185">Reference proteome</keyword>
<keyword evidence="5" id="KW-0378">Hydrolase</keyword>
<keyword evidence="8" id="KW-0943">RNA-mediated gene silencing</keyword>
<feature type="domain" description="Morc S5" evidence="12">
    <location>
        <begin position="699"/>
        <end position="836"/>
    </location>
</feature>
<comment type="subcellular location">
    <subcellularLocation>
        <location evidence="1">Nucleus</location>
    </subcellularLocation>
</comment>
<dbReference type="AlphaFoldDB" id="A0A8T0TMV4"/>
<dbReference type="Pfam" id="PF17942">
    <property type="entry name" value="Morc6_S5"/>
    <property type="match status" value="1"/>
</dbReference>
<dbReference type="EMBL" id="CM029043">
    <property type="protein sequence ID" value="KAG2611527.1"/>
    <property type="molecule type" value="Genomic_DNA"/>
</dbReference>
<keyword evidence="4" id="KW-0540">Nuclease</keyword>
<comment type="caution">
    <text evidence="13">The sequence shown here is derived from an EMBL/GenBank/DDBJ whole genome shotgun (WGS) entry which is preliminary data.</text>
</comment>
<dbReference type="GO" id="GO:0005634">
    <property type="term" value="C:nucleus"/>
    <property type="evidence" value="ECO:0007669"/>
    <property type="project" value="UniProtKB-SubCell"/>
</dbReference>
<keyword evidence="7 11" id="KW-0175">Coiled coil</keyword>
<dbReference type="Proteomes" id="UP000823388">
    <property type="component" value="Chromosome 4K"/>
</dbReference>
<dbReference type="InterPro" id="IPR036890">
    <property type="entry name" value="HATPase_C_sf"/>
</dbReference>
<protein>
    <recommendedName>
        <fullName evidence="12">Morc S5 domain-containing protein</fullName>
    </recommendedName>
</protein>
<dbReference type="GO" id="GO:0004519">
    <property type="term" value="F:endonuclease activity"/>
    <property type="evidence" value="ECO:0007669"/>
    <property type="project" value="UniProtKB-KW"/>
</dbReference>
<dbReference type="SUPFAM" id="SSF55874">
    <property type="entry name" value="ATPase domain of HSP90 chaperone/DNA topoisomerase II/histidine kinase"/>
    <property type="match status" value="1"/>
</dbReference>
<dbReference type="PANTHER" id="PTHR23336:SF65">
    <property type="entry name" value="PROTEIN MICRORCHIDIA 6"/>
    <property type="match status" value="1"/>
</dbReference>
<dbReference type="InterPro" id="IPR041006">
    <property type="entry name" value="Morc_S5"/>
</dbReference>
<sequence>MIVDFVDLSSDDDDDAREEHSVIGKGHSVHVKADFVDLTRDEDIFEGEHLAYGQGDAARVTSFLKQQFFADDVQAEAAQCTVTLQTQELIADDGQGDAAQCTATLQMQEHTEDDGQGDASQSIAILKMQELRADHEQGDAVQYTAALQLQELRTDDERGDAAHCATTLQRQELTAEVGHGDATQCIATLQMQKQLIADDVQGDASQCATLQMQELTAGVGQSDAAQCTATVLMQELGADGHGDATQRTTILQSQELTADDGQGDTAQFTPTLQRQELTADDEQGDAVPCTSTLQRQQLNADDGQDDVAVCTTTLPWQKCISDGTQDDVDCCTTALLRQKSISDGAQGDVACCATALQRQEPDTAHGKGNAAQPTTLHRQEFPVVGDSMQKTLQFRNSEDATTSLSRTQEGSHRVTEFLNTSQAPTEEPFPRQFWKAGEDRLATQAAINNGQNRLRIHPKFLHSNATSHKWAFGAIAELLDNAIDEMNNGATFVKIDKKKHSPNGDYSLVIEDNGGGMSPESLRHCMSFGFSQKCTTSSIGRYGNGFKTSTMRLGADAIVFTCAKDHRRLTRSIGLLSYTFLMSTRCNDIFVPAVDYEFDASSSTFKRIMTCGEKHFSSNLSTLLRWSPFSTEGELLNQFSDMGCHGTKIIVFNLWLNDALEMELDFMTDDQDIIISGAPELRAGHNKLEQMHVANRLRYSLRVYASILYLHVPESFQIILCGRAVEPHCAVNDLIYRECIKYQPQVDVTTEVDVITTIGYLNGAPQLDIYGFNVYHKNRLILPYWRAGSYNAKRRGIAGVLEADFIRPTHDKQDFERTGLFQRLETRLKDMATEYWTYHCHLVGYTQIAKKPPPAHYISTTADNDDHNLVSQAATNTCKYNSRTRASVALHPCSSGYSMQYPLHVGLDALTDQMDYACPSTSINVGTTSYISQNAPQQSQTELRKRRKSCSEIFWRAQKRRNTNVYSDEPGSDNGTEEAEEGFRVVLDQNTMLKAQCSELKAAGKQLTSKAEKLRKELAVWRRVYKNLTDELHLYNVLQGFRHGGHDSNPGIGFI</sequence>
<gene>
    <name evidence="13" type="ORF">PVAP13_4KG123400</name>
</gene>
<evidence type="ECO:0000256" key="4">
    <source>
        <dbReference type="ARBA" id="ARBA00022722"/>
    </source>
</evidence>
<organism evidence="13 14">
    <name type="scientific">Panicum virgatum</name>
    <name type="common">Blackwell switchgrass</name>
    <dbReference type="NCBI Taxonomy" id="38727"/>
    <lineage>
        <taxon>Eukaryota</taxon>
        <taxon>Viridiplantae</taxon>
        <taxon>Streptophyta</taxon>
        <taxon>Embryophyta</taxon>
        <taxon>Tracheophyta</taxon>
        <taxon>Spermatophyta</taxon>
        <taxon>Magnoliopsida</taxon>
        <taxon>Liliopsida</taxon>
        <taxon>Poales</taxon>
        <taxon>Poaceae</taxon>
        <taxon>PACMAD clade</taxon>
        <taxon>Panicoideae</taxon>
        <taxon>Panicodae</taxon>
        <taxon>Paniceae</taxon>
        <taxon>Panicinae</taxon>
        <taxon>Panicum</taxon>
        <taxon>Panicum sect. Hiantes</taxon>
    </lineage>
</organism>
<dbReference type="Pfam" id="PF13589">
    <property type="entry name" value="HATPase_c_3"/>
    <property type="match status" value="1"/>
</dbReference>
<evidence type="ECO:0000256" key="11">
    <source>
        <dbReference type="SAM" id="Coils"/>
    </source>
</evidence>
<name>A0A8T0TMV4_PANVG</name>
<evidence type="ECO:0000256" key="6">
    <source>
        <dbReference type="ARBA" id="ARBA00022763"/>
    </source>
</evidence>
<dbReference type="PANTHER" id="PTHR23336">
    <property type="entry name" value="ZINC FINGER CW-TYPE COILED-COIL DOMAIN PROTEIN 3"/>
    <property type="match status" value="1"/>
</dbReference>
<dbReference type="GO" id="GO:0031047">
    <property type="term" value="P:regulatory ncRNA-mediated gene silencing"/>
    <property type="evidence" value="ECO:0007669"/>
    <property type="project" value="UniProtKB-KW"/>
</dbReference>
<comment type="subunit">
    <text evidence="3">Homodimer.</text>
</comment>
<dbReference type="GO" id="GO:0016887">
    <property type="term" value="F:ATP hydrolysis activity"/>
    <property type="evidence" value="ECO:0007669"/>
    <property type="project" value="InterPro"/>
</dbReference>
<evidence type="ECO:0000313" key="13">
    <source>
        <dbReference type="EMBL" id="KAG2611527.1"/>
    </source>
</evidence>
<comment type="similarity">
    <text evidence="2">Belongs to the MORC ATPase protein family.</text>
</comment>
<accession>A0A8T0TMV4</accession>
<dbReference type="GO" id="GO:0006281">
    <property type="term" value="P:DNA repair"/>
    <property type="evidence" value="ECO:0007669"/>
    <property type="project" value="UniProtKB-KW"/>
</dbReference>
<reference evidence="13" key="1">
    <citation type="submission" date="2020-05" db="EMBL/GenBank/DDBJ databases">
        <title>WGS assembly of Panicum virgatum.</title>
        <authorList>
            <person name="Lovell J.T."/>
            <person name="Jenkins J."/>
            <person name="Shu S."/>
            <person name="Juenger T.E."/>
            <person name="Schmutz J."/>
        </authorList>
    </citation>
    <scope>NUCLEOTIDE SEQUENCE</scope>
    <source>
        <strain evidence="13">AP13</strain>
    </source>
</reference>